<evidence type="ECO:0000313" key="4">
    <source>
        <dbReference type="Proteomes" id="UP000323188"/>
    </source>
</evidence>
<dbReference type="Pfam" id="PF04536">
    <property type="entry name" value="TPM_phosphatase"/>
    <property type="match status" value="1"/>
</dbReference>
<protein>
    <submittedName>
        <fullName evidence="3">TPM domain-containing protein</fullName>
    </submittedName>
</protein>
<dbReference type="InterPro" id="IPR007621">
    <property type="entry name" value="TPM_dom"/>
</dbReference>
<gene>
    <name evidence="3" type="ORF">F0361_10130</name>
</gene>
<name>A0A5B2TZZ8_9FLAO</name>
<keyword evidence="1" id="KW-1133">Transmembrane helix</keyword>
<comment type="caution">
    <text evidence="3">The sequence shown here is derived from an EMBL/GenBank/DDBJ whole genome shotgun (WGS) entry which is preliminary data.</text>
</comment>
<dbReference type="AlphaFoldDB" id="A0A5B2TZZ8"/>
<dbReference type="RefSeq" id="WP_154918420.1">
    <property type="nucleotide sequence ID" value="NZ_VUOE01000001.1"/>
</dbReference>
<sequence>MRFQKDKKPPLTPPKEGNSVTCTGALSFLKSFPQKLLAVFLIFVSCLAYGQFEIPPKPSLQTSVYDYVNLLPEGQKKALEQKLIRYSDSTSTQIVMAIIASTEGENINYLGAQWGQKWGIGQSRKDNGILVILARDDRKIAINTGYGVEGSLTDAMSRRIIQNIIIPEFKKGDYYQGLNLGADAIFQVLNGEFKEDRTFDETKGPPLSSFLPFLIFLIILFILWSRKGGNNGRGGRRRGLSPWDVIILSNMGRSGSSGGGFSGGNFGGGGFGGGFGGGGFGGGGASGGW</sequence>
<dbReference type="PANTHER" id="PTHR30373:SF2">
    <property type="entry name" value="UPF0603 PROTEIN YGCG"/>
    <property type="match status" value="1"/>
</dbReference>
<evidence type="ECO:0000256" key="1">
    <source>
        <dbReference type="SAM" id="Phobius"/>
    </source>
</evidence>
<reference evidence="3 4" key="1">
    <citation type="submission" date="2019-09" db="EMBL/GenBank/DDBJ databases">
        <authorList>
            <person name="Khan S.A."/>
            <person name="Jeon C.O."/>
            <person name="Chun B.H."/>
            <person name="Jeong S.E."/>
        </authorList>
    </citation>
    <scope>NUCLEOTIDE SEQUENCE [LARGE SCALE GENOMIC DNA]</scope>
    <source>
        <strain evidence="3 4">KCTC 42508</strain>
    </source>
</reference>
<dbReference type="EMBL" id="VUOE01000001">
    <property type="protein sequence ID" value="KAA2219919.1"/>
    <property type="molecule type" value="Genomic_DNA"/>
</dbReference>
<feature type="transmembrane region" description="Helical" evidence="1">
    <location>
        <begin position="207"/>
        <end position="224"/>
    </location>
</feature>
<organism evidence="3 4">
    <name type="scientific">Maribacter flavus</name>
    <dbReference type="NCBI Taxonomy" id="1658664"/>
    <lineage>
        <taxon>Bacteria</taxon>
        <taxon>Pseudomonadati</taxon>
        <taxon>Bacteroidota</taxon>
        <taxon>Flavobacteriia</taxon>
        <taxon>Flavobacteriales</taxon>
        <taxon>Flavobacteriaceae</taxon>
        <taxon>Maribacter</taxon>
    </lineage>
</organism>
<accession>A0A5B2TZZ8</accession>
<dbReference type="PANTHER" id="PTHR30373">
    <property type="entry name" value="UPF0603 PROTEIN YGCG"/>
    <property type="match status" value="1"/>
</dbReference>
<keyword evidence="1" id="KW-0812">Transmembrane</keyword>
<dbReference type="Proteomes" id="UP000323188">
    <property type="component" value="Unassembled WGS sequence"/>
</dbReference>
<evidence type="ECO:0000313" key="3">
    <source>
        <dbReference type="EMBL" id="KAA2219919.1"/>
    </source>
</evidence>
<keyword evidence="1" id="KW-0472">Membrane</keyword>
<evidence type="ECO:0000259" key="2">
    <source>
        <dbReference type="Pfam" id="PF04536"/>
    </source>
</evidence>
<proteinExistence type="predicted"/>
<feature type="domain" description="TPM" evidence="2">
    <location>
        <begin position="64"/>
        <end position="187"/>
    </location>
</feature>
<dbReference type="Gene3D" id="3.10.310.50">
    <property type="match status" value="1"/>
</dbReference>